<feature type="domain" description="Glycine dehydrogenase C-terminal" evidence="11">
    <location>
        <begin position="762"/>
        <end position="883"/>
    </location>
</feature>
<evidence type="ECO:0000313" key="13">
    <source>
        <dbReference type="Proteomes" id="UP000184510"/>
    </source>
</evidence>
<dbReference type="EC" id="1.4.4.2" evidence="8"/>
<evidence type="ECO:0000256" key="5">
    <source>
        <dbReference type="ARBA" id="ARBA00022898"/>
    </source>
</evidence>
<dbReference type="Gene3D" id="3.90.1150.10">
    <property type="entry name" value="Aspartate Aminotransferase, domain 1"/>
    <property type="match status" value="2"/>
</dbReference>
<evidence type="ECO:0000256" key="6">
    <source>
        <dbReference type="ARBA" id="ARBA00023002"/>
    </source>
</evidence>
<dbReference type="FunCoup" id="A0A1M6GS94">
    <property type="interactions" value="434"/>
</dbReference>
<comment type="catalytic activity">
    <reaction evidence="7 8">
        <text>N(6)-[(R)-lipoyl]-L-lysyl-[glycine-cleavage complex H protein] + glycine + H(+) = N(6)-[(R)-S(8)-aminomethyldihydrolipoyl]-L-lysyl-[glycine-cleavage complex H protein] + CO2</text>
        <dbReference type="Rhea" id="RHEA:24304"/>
        <dbReference type="Rhea" id="RHEA-COMP:10494"/>
        <dbReference type="Rhea" id="RHEA-COMP:10495"/>
        <dbReference type="ChEBI" id="CHEBI:15378"/>
        <dbReference type="ChEBI" id="CHEBI:16526"/>
        <dbReference type="ChEBI" id="CHEBI:57305"/>
        <dbReference type="ChEBI" id="CHEBI:83099"/>
        <dbReference type="ChEBI" id="CHEBI:83143"/>
        <dbReference type="EC" id="1.4.4.2"/>
    </reaction>
</comment>
<comment type="similarity">
    <text evidence="3 8">Belongs to the GcvP family.</text>
</comment>
<evidence type="ECO:0000256" key="3">
    <source>
        <dbReference type="ARBA" id="ARBA00010756"/>
    </source>
</evidence>
<dbReference type="NCBIfam" id="TIGR00461">
    <property type="entry name" value="gcvP"/>
    <property type="match status" value="1"/>
</dbReference>
<dbReference type="NCBIfam" id="NF003346">
    <property type="entry name" value="PRK04366.1"/>
    <property type="match status" value="1"/>
</dbReference>
<keyword evidence="6 8" id="KW-0560">Oxidoreductase</keyword>
<dbReference type="InParanoid" id="A0A1M6GS94"/>
<dbReference type="InterPro" id="IPR015424">
    <property type="entry name" value="PyrdxlP-dep_Trfase"/>
</dbReference>
<evidence type="ECO:0000256" key="1">
    <source>
        <dbReference type="ARBA" id="ARBA00001933"/>
    </source>
</evidence>
<dbReference type="GO" id="GO:0030170">
    <property type="term" value="F:pyridoxal phosphate binding"/>
    <property type="evidence" value="ECO:0007669"/>
    <property type="project" value="TreeGrafter"/>
</dbReference>
<dbReference type="InterPro" id="IPR020581">
    <property type="entry name" value="GDC_P"/>
</dbReference>
<comment type="cofactor">
    <cofactor evidence="1 8 9">
        <name>pyridoxal 5'-phosphate</name>
        <dbReference type="ChEBI" id="CHEBI:597326"/>
    </cofactor>
</comment>
<dbReference type="InterPro" id="IPR049315">
    <property type="entry name" value="GDC-P_N"/>
</dbReference>
<protein>
    <recommendedName>
        <fullName evidence="8">Glycine dehydrogenase (decarboxylating)</fullName>
        <ecNumber evidence="8">1.4.4.2</ecNumber>
    </recommendedName>
    <alternativeName>
        <fullName evidence="8">Glycine cleavage system P-protein</fullName>
    </alternativeName>
    <alternativeName>
        <fullName evidence="8">Glycine decarboxylase</fullName>
    </alternativeName>
    <alternativeName>
        <fullName evidence="8">Glycine dehydrogenase (aminomethyl-transferring)</fullName>
    </alternativeName>
</protein>
<accession>A0A1M6GS94</accession>
<evidence type="ECO:0000313" key="12">
    <source>
        <dbReference type="EMBL" id="SHJ12777.1"/>
    </source>
</evidence>
<comment type="function">
    <text evidence="2 8">The glycine cleavage system catalyzes the degradation of glycine. The P protein binds the alpha-amino group of glycine through its pyridoxal phosphate cofactor; CO(2) is released and the remaining methylamine moiety is then transferred to the lipoamide cofactor of the H protein.</text>
</comment>
<dbReference type="PANTHER" id="PTHR11773">
    <property type="entry name" value="GLYCINE DEHYDROGENASE, DECARBOXYLATING"/>
    <property type="match status" value="1"/>
</dbReference>
<evidence type="ECO:0000256" key="4">
    <source>
        <dbReference type="ARBA" id="ARBA00011690"/>
    </source>
</evidence>
<dbReference type="InterPro" id="IPR015421">
    <property type="entry name" value="PyrdxlP-dep_Trfase_major"/>
</dbReference>
<dbReference type="NCBIfam" id="NF001696">
    <property type="entry name" value="PRK00451.1"/>
    <property type="match status" value="1"/>
</dbReference>
<dbReference type="OrthoDB" id="9801272at2"/>
<dbReference type="PANTHER" id="PTHR11773:SF1">
    <property type="entry name" value="GLYCINE DEHYDROGENASE (DECARBOXYLATING), MITOCHONDRIAL"/>
    <property type="match status" value="1"/>
</dbReference>
<evidence type="ECO:0000259" key="11">
    <source>
        <dbReference type="Pfam" id="PF21478"/>
    </source>
</evidence>
<dbReference type="Proteomes" id="UP000184510">
    <property type="component" value="Unassembled WGS sequence"/>
</dbReference>
<dbReference type="FunFam" id="3.90.1150.10:FF:000007">
    <property type="entry name" value="Glycine dehydrogenase (decarboxylating), mitochondrial"/>
    <property type="match status" value="1"/>
</dbReference>
<evidence type="ECO:0000256" key="2">
    <source>
        <dbReference type="ARBA" id="ARBA00003788"/>
    </source>
</evidence>
<proteinExistence type="inferred from homology"/>
<dbReference type="InterPro" id="IPR049316">
    <property type="entry name" value="GDC-P_C"/>
</dbReference>
<keyword evidence="13" id="KW-1185">Reference proteome</keyword>
<evidence type="ECO:0000256" key="8">
    <source>
        <dbReference type="HAMAP-Rule" id="MF_00711"/>
    </source>
</evidence>
<dbReference type="Pfam" id="PF02347">
    <property type="entry name" value="GDC-P"/>
    <property type="match status" value="2"/>
</dbReference>
<dbReference type="FunFam" id="3.40.640.10:FF:000007">
    <property type="entry name" value="glycine dehydrogenase (Decarboxylating), mitochondrial"/>
    <property type="match status" value="1"/>
</dbReference>
<dbReference type="STRING" id="1123071.SAMN02745181_1250"/>
<feature type="domain" description="Glycine cleavage system P-protein N-terminal" evidence="10">
    <location>
        <begin position="10"/>
        <end position="434"/>
    </location>
</feature>
<name>A0A1M6GS94_9BACT</name>
<comment type="subunit">
    <text evidence="4 8">The glycine cleavage system is composed of four proteins: P, T, L and H.</text>
</comment>
<organism evidence="12 13">
    <name type="scientific">Rubritalea squalenifaciens DSM 18772</name>
    <dbReference type="NCBI Taxonomy" id="1123071"/>
    <lineage>
        <taxon>Bacteria</taxon>
        <taxon>Pseudomonadati</taxon>
        <taxon>Verrucomicrobiota</taxon>
        <taxon>Verrucomicrobiia</taxon>
        <taxon>Verrucomicrobiales</taxon>
        <taxon>Rubritaleaceae</taxon>
        <taxon>Rubritalea</taxon>
    </lineage>
</organism>
<dbReference type="CDD" id="cd00613">
    <property type="entry name" value="GDC-P"/>
    <property type="match status" value="2"/>
</dbReference>
<dbReference type="GO" id="GO:0019464">
    <property type="term" value="P:glycine decarboxylation via glycine cleavage system"/>
    <property type="evidence" value="ECO:0007669"/>
    <property type="project" value="UniProtKB-UniRule"/>
</dbReference>
<dbReference type="InterPro" id="IPR015422">
    <property type="entry name" value="PyrdxlP-dep_Trfase_small"/>
</dbReference>
<evidence type="ECO:0000256" key="9">
    <source>
        <dbReference type="PIRSR" id="PIRSR603437-50"/>
    </source>
</evidence>
<dbReference type="Pfam" id="PF21478">
    <property type="entry name" value="GcvP2_C"/>
    <property type="match status" value="1"/>
</dbReference>
<dbReference type="FunFam" id="3.40.640.10:FF:000005">
    <property type="entry name" value="Glycine dehydrogenase (decarboxylating), mitochondrial"/>
    <property type="match status" value="1"/>
</dbReference>
<sequence length="943" mass="103018">MAVYADFCSRHVGVHGETRDEMIKELGYERIVDLIEDAVPAEIRDGAELDLPEALSETDALELLKMIMGQNEVFKSFIGQGYYGTHTPAVIQRNVLENPGWYTAYSPYQAEIAQGRMEALVNFQTMITDLTGLDIANASLLDEGTAAAEAVALARSNKPKGTTVFVSDKCLPQTIDVVKNRCEPLNIEVLVGDWKSFDPSTCEGLFATLVQYPNVEGAIEDYAEFHEKVHAAKATTIVAADILSLTVLRAPGQFGTDICIGSSQRFGVPMGFGGPHAGFIACIDKLKRKLPGRIIGISIDPEGRKGYRIALQTREQHIRRDKATSNICTAQVLLAVMASMYAVYHGPDGLRNIAFNVHEMAQVAAGSICSKGYEIVSDSFFDTITVKTPGQAEEFHAKAAEVGINLRSIDADHVGISCDETTSIDDMMALLSIFDVEEPVVPNEDEVAWDEVHERTTEFCTASVFNSYHSETEMLRYLARLEKRDLALNESMISLGSCTMKLNATSEMIPVTWPEVGQMHPFVPEEQCQGYLDMLDSLSDWLAEITGFAAVSLQPNAGSAGEYAGLLAIRRYHADRGDKQRVDCLIPTSAHGTNPASAVMAGMKVVPVKCDDQGNIDVADLKAKAEKHADTLACLMVTYPSTHGVYESTIKEICELIHANGGQVYMDGANMNAQVGLTSPGKIGADVCHLNLHKTFCIPHGGGGPGVGPIGVAEQLVPYLPGHIGMENNEGAVSSAPYGSASINVISWMYIAMMGGDGLTEATKIAILNANYVAKRLSEHFPILYTGNKGLVAHECIIDVRGLTEQSDVTVEDIAKRLMDYGYHGPTMSWPVAGTLMIEPTESESKKELDRFCDAMISIRQEIQEIIDGKADKENNILKHAPHTAQVVTRDEWDRPYSRQKAAYPMEILRDHKFWPYIGRIDNVYGDRNLVCSCAGMEEYGEA</sequence>
<dbReference type="Gene3D" id="3.40.640.10">
    <property type="entry name" value="Type I PLP-dependent aspartate aminotransferase-like (Major domain)"/>
    <property type="match status" value="2"/>
</dbReference>
<dbReference type="SUPFAM" id="SSF53383">
    <property type="entry name" value="PLP-dependent transferases"/>
    <property type="match status" value="2"/>
</dbReference>
<feature type="modified residue" description="N6-(pyridoxal phosphate)lysine" evidence="8 9">
    <location>
        <position position="694"/>
    </location>
</feature>
<evidence type="ECO:0000259" key="10">
    <source>
        <dbReference type="Pfam" id="PF02347"/>
    </source>
</evidence>
<dbReference type="GO" id="GO:0004375">
    <property type="term" value="F:glycine dehydrogenase (decarboxylating) activity"/>
    <property type="evidence" value="ECO:0007669"/>
    <property type="project" value="UniProtKB-EC"/>
</dbReference>
<dbReference type="GO" id="GO:0005829">
    <property type="term" value="C:cytosol"/>
    <property type="evidence" value="ECO:0007669"/>
    <property type="project" value="TreeGrafter"/>
</dbReference>
<dbReference type="GO" id="GO:0016594">
    <property type="term" value="F:glycine binding"/>
    <property type="evidence" value="ECO:0007669"/>
    <property type="project" value="TreeGrafter"/>
</dbReference>
<feature type="domain" description="Glycine cleavage system P-protein N-terminal" evidence="10">
    <location>
        <begin position="465"/>
        <end position="726"/>
    </location>
</feature>
<evidence type="ECO:0000256" key="7">
    <source>
        <dbReference type="ARBA" id="ARBA00049026"/>
    </source>
</evidence>
<dbReference type="HAMAP" id="MF_00711">
    <property type="entry name" value="GcvP"/>
    <property type="match status" value="1"/>
</dbReference>
<dbReference type="AlphaFoldDB" id="A0A1M6GS94"/>
<keyword evidence="5 8" id="KW-0663">Pyridoxal phosphate</keyword>
<dbReference type="EMBL" id="FQYR01000003">
    <property type="protein sequence ID" value="SHJ12777.1"/>
    <property type="molecule type" value="Genomic_DNA"/>
</dbReference>
<dbReference type="RefSeq" id="WP_143158635.1">
    <property type="nucleotide sequence ID" value="NZ_FQYR01000003.1"/>
</dbReference>
<dbReference type="GO" id="GO:0005960">
    <property type="term" value="C:glycine cleavage complex"/>
    <property type="evidence" value="ECO:0007669"/>
    <property type="project" value="TreeGrafter"/>
</dbReference>
<gene>
    <name evidence="8" type="primary">gcvP</name>
    <name evidence="12" type="ORF">SAMN02745181_1250</name>
</gene>
<dbReference type="InterPro" id="IPR003437">
    <property type="entry name" value="GcvP"/>
</dbReference>
<reference evidence="12 13" key="1">
    <citation type="submission" date="2016-11" db="EMBL/GenBank/DDBJ databases">
        <authorList>
            <person name="Jaros S."/>
            <person name="Januszkiewicz K."/>
            <person name="Wedrychowicz H."/>
        </authorList>
    </citation>
    <scope>NUCLEOTIDE SEQUENCE [LARGE SCALE GENOMIC DNA]</scope>
    <source>
        <strain evidence="12 13">DSM 18772</strain>
    </source>
</reference>